<dbReference type="InterPro" id="IPR036250">
    <property type="entry name" value="AcylCo_DH-like_C"/>
</dbReference>
<dbReference type="InterPro" id="IPR009100">
    <property type="entry name" value="AcylCoA_DH/oxidase_NM_dom_sf"/>
</dbReference>
<dbReference type="Pfam" id="PF02771">
    <property type="entry name" value="Acyl-CoA_dh_N"/>
    <property type="match status" value="1"/>
</dbReference>
<dbReference type="Gene3D" id="2.40.110.10">
    <property type="entry name" value="Butyryl-CoA Dehydrogenase, subunit A, domain 2"/>
    <property type="match status" value="1"/>
</dbReference>
<feature type="domain" description="Acyl-CoA dehydrogenase/oxidase N-terminal" evidence="3">
    <location>
        <begin position="19"/>
        <end position="123"/>
    </location>
</feature>
<dbReference type="Proteomes" id="UP001048976">
    <property type="component" value="Unassembled WGS sequence"/>
</dbReference>
<dbReference type="InterPro" id="IPR013107">
    <property type="entry name" value="Acyl-CoA_DH_C"/>
</dbReference>
<comment type="caution">
    <text evidence="5">The sequence shown here is derived from an EMBL/GenBank/DDBJ whole genome shotgun (WGS) entry which is preliminary data.</text>
</comment>
<gene>
    <name evidence="5" type="ORF">KVG91_03670</name>
</gene>
<dbReference type="SUPFAM" id="SSF56645">
    <property type="entry name" value="Acyl-CoA dehydrogenase NM domain-like"/>
    <property type="match status" value="1"/>
</dbReference>
<evidence type="ECO:0000256" key="1">
    <source>
        <dbReference type="ARBA" id="ARBA00023002"/>
    </source>
</evidence>
<dbReference type="SUPFAM" id="SSF47203">
    <property type="entry name" value="Acyl-CoA dehydrogenase C-terminal domain-like"/>
    <property type="match status" value="1"/>
</dbReference>
<name>A0ABS6NU04_9PSED</name>
<dbReference type="InterPro" id="IPR037069">
    <property type="entry name" value="AcylCoA_DH/ox_N_sf"/>
</dbReference>
<comment type="similarity">
    <text evidence="2">Belongs to the HpaH/HsaA monooxygenase family.</text>
</comment>
<organism evidence="5 6">
    <name type="scientific">Pseudomonas azadiae</name>
    <dbReference type="NCBI Taxonomy" id="2843612"/>
    <lineage>
        <taxon>Bacteria</taxon>
        <taxon>Pseudomonadati</taxon>
        <taxon>Pseudomonadota</taxon>
        <taxon>Gammaproteobacteria</taxon>
        <taxon>Pseudomonadales</taxon>
        <taxon>Pseudomonadaceae</taxon>
        <taxon>Pseudomonas</taxon>
    </lineage>
</organism>
<evidence type="ECO:0000259" key="3">
    <source>
        <dbReference type="Pfam" id="PF02771"/>
    </source>
</evidence>
<keyword evidence="1" id="KW-0560">Oxidoreductase</keyword>
<dbReference type="PIRSF" id="PIRSF016578">
    <property type="entry name" value="HsaA"/>
    <property type="match status" value="1"/>
</dbReference>
<dbReference type="InterPro" id="IPR013786">
    <property type="entry name" value="AcylCoA_DH/ox_N"/>
</dbReference>
<protein>
    <submittedName>
        <fullName evidence="5">Acyl-CoA dehydrogenase family protein</fullName>
    </submittedName>
</protein>
<evidence type="ECO:0000256" key="2">
    <source>
        <dbReference type="ARBA" id="ARBA00049661"/>
    </source>
</evidence>
<evidence type="ECO:0000313" key="5">
    <source>
        <dbReference type="EMBL" id="MBV4451692.1"/>
    </source>
</evidence>
<dbReference type="PANTHER" id="PTHR48083:SF19">
    <property type="entry name" value="FLAVIN-DEPENDENT MONOOXYGENASE, OXYGENASE SUBUNIT HSAA"/>
    <property type="match status" value="1"/>
</dbReference>
<accession>A0ABS6NU04</accession>
<dbReference type="Gene3D" id="1.10.540.10">
    <property type="entry name" value="Acyl-CoA dehydrogenase/oxidase, N-terminal domain"/>
    <property type="match status" value="1"/>
</dbReference>
<dbReference type="PANTHER" id="PTHR48083">
    <property type="entry name" value="MEDIUM-CHAIN SPECIFIC ACYL-COA DEHYDROGENASE, MITOCHONDRIAL-RELATED"/>
    <property type="match status" value="1"/>
</dbReference>
<dbReference type="EMBL" id="JAHSTY010000001">
    <property type="protein sequence ID" value="MBV4451692.1"/>
    <property type="molecule type" value="Genomic_DNA"/>
</dbReference>
<keyword evidence="6" id="KW-1185">Reference proteome</keyword>
<sequence length="424" mass="45718">MSIPALNIWGAPPTARYEQLAAPFRPLFAQILAQAAEADQTRGNLASVIQQLNALGLPRWRLPVSYGGQDATLVELLTLLTELSAADSNITQALRGHFGFCEDVLSAKDLDWRAKWLDRLGQGALLSPGSTEVGTQARGDFETRLHRDANGALRISGKKFYTTGALYSDLINTIATGEDGTHYSVVVDLKAPGVQIVDDWNGFGQRLTASGTCMFDNAPVMDDDLRPTQQRFGHGQSFFQLYHLSTLAGIARRAALSGAEELSRRARTFTTGNADTAAQDVQLLQVIGEVASQAYAAQAIAQQAAQRLERTARYVVAHDQPLHDDDPQVALAELEVCLAVNPVVDATLAATTALFDALGASATASDKALDRLWRNARTLANHNPRVYKSRVVGNYLVNGVLPPAQWRVGVAKVSTSTGNSARKE</sequence>
<dbReference type="Pfam" id="PF08028">
    <property type="entry name" value="Acyl-CoA_dh_2"/>
    <property type="match status" value="1"/>
</dbReference>
<reference evidence="5" key="1">
    <citation type="submission" date="2021-06" db="EMBL/GenBank/DDBJ databases">
        <title>Updating the genus Pseudomonas: Description of 43 new species and partition of the Pseudomonas putida group.</title>
        <authorList>
            <person name="Girard L."/>
            <person name="Lood C."/>
            <person name="Vandamme P."/>
            <person name="Rokni-Zadeh H."/>
            <person name="Van Noort V."/>
            <person name="Hofte M."/>
            <person name="Lavigne R."/>
            <person name="De Mot R."/>
        </authorList>
    </citation>
    <scope>NUCLEOTIDE SEQUENCE</scope>
    <source>
        <strain evidence="5">SWRI103</strain>
    </source>
</reference>
<dbReference type="RefSeq" id="WP_169375959.1">
    <property type="nucleotide sequence ID" value="NZ_JAHSTY010000001.1"/>
</dbReference>
<proteinExistence type="inferred from homology"/>
<dbReference type="Gene3D" id="1.20.140.10">
    <property type="entry name" value="Butyryl-CoA Dehydrogenase, subunit A, domain 3"/>
    <property type="match status" value="1"/>
</dbReference>
<evidence type="ECO:0000313" key="6">
    <source>
        <dbReference type="Proteomes" id="UP001048976"/>
    </source>
</evidence>
<evidence type="ECO:0000259" key="4">
    <source>
        <dbReference type="Pfam" id="PF08028"/>
    </source>
</evidence>
<feature type="domain" description="Acyl-CoA dehydrogenase C-terminal" evidence="4">
    <location>
        <begin position="248"/>
        <end position="382"/>
    </location>
</feature>
<dbReference type="InterPro" id="IPR046373">
    <property type="entry name" value="Acyl-CoA_Oxase/DH_mid-dom_sf"/>
</dbReference>
<dbReference type="InterPro" id="IPR050741">
    <property type="entry name" value="Acyl-CoA_dehydrogenase"/>
</dbReference>